<keyword evidence="3 6" id="KW-0812">Transmembrane</keyword>
<evidence type="ECO:0000256" key="5">
    <source>
        <dbReference type="ARBA" id="ARBA00023136"/>
    </source>
</evidence>
<evidence type="ECO:0000313" key="8">
    <source>
        <dbReference type="Proteomes" id="UP001054837"/>
    </source>
</evidence>
<keyword evidence="5 6" id="KW-0472">Membrane</keyword>
<evidence type="ECO:0000256" key="2">
    <source>
        <dbReference type="ARBA" id="ARBA00008803"/>
    </source>
</evidence>
<sequence>MIRSVVRIMWIRPNTNQNIMEDKCDDAEKETETPCAVQNTMNNDERLAQVAKVLSDNEFSFFEEKKVILPKDVENVAVPHNEADTEVREHSEICEEVNTPHVEDKILTSLTSKPSTVEDVNISANKRKEKTEKSASVFDYLYGELRRGYLLENDEQRFTERREKFYIFLRIPKEIEKFILYGFFQCVDAFLFLFTFLPLRSAFSVWFLITRTLKFVISALFGVHYNHRKLQPAEKCDLFKVIILGTVSFMMTYVDTSMLYHIVKSQSVIKLYIMFNMLEVADKLISSFGQDILDALYWTATEPKGRKREHIGLLPHLFISVIYVFVHSIIILIQATTLNVAINSQNKALLTIMLSNNFVELKSMVFKKFEKNNLFQMSCSDVRERFHYLILLFIVVIQTMKEYNWNYDQFMVLLPYCFGVVLAEMAVDWTKHAFITRFNEITFEVYRDYTISLAYDLASCKLKNAFADHSDLISRRMGFIPLPLGALVIRVVSGSIPIVGFWSYVCFFLVYLCLMSAKVGISITLLGKACDAIEMHRNAQKEKMPQPRQCNSLPSSCHHSTEDLTQLAQTKSMPQSQCASASSSIADITARAEILQENLEPNPLFSNSTVSLNSLGMNENVFVNEQFSSAKVEAGSPRWKATATFGGILRTSNEIEPMKRRISLQEKVEFSEDSKS</sequence>
<protein>
    <submittedName>
        <fullName evidence="7">Protein TAPT1 homolog</fullName>
    </submittedName>
</protein>
<feature type="transmembrane region" description="Helical" evidence="6">
    <location>
        <begin position="479"/>
        <end position="502"/>
    </location>
</feature>
<dbReference type="AlphaFoldDB" id="A0AAV4UCS4"/>
<comment type="subcellular location">
    <subcellularLocation>
        <location evidence="1">Membrane</location>
        <topology evidence="1">Multi-pass membrane protein</topology>
    </subcellularLocation>
</comment>
<dbReference type="PANTHER" id="PTHR13317">
    <property type="entry name" value="TRANSMEMBRANE ANTERIOR POSTERIOR TRANSFORMATION PROTEIN 1 HOMOLOG"/>
    <property type="match status" value="1"/>
</dbReference>
<evidence type="ECO:0000256" key="6">
    <source>
        <dbReference type="SAM" id="Phobius"/>
    </source>
</evidence>
<comment type="caution">
    <text evidence="7">The sequence shown here is derived from an EMBL/GenBank/DDBJ whole genome shotgun (WGS) entry which is preliminary data.</text>
</comment>
<dbReference type="Proteomes" id="UP001054837">
    <property type="component" value="Unassembled WGS sequence"/>
</dbReference>
<dbReference type="GO" id="GO:0005789">
    <property type="term" value="C:endoplasmic reticulum membrane"/>
    <property type="evidence" value="ECO:0007669"/>
    <property type="project" value="TreeGrafter"/>
</dbReference>
<dbReference type="PANTHER" id="PTHR13317:SF4">
    <property type="entry name" value="TRANSMEMBRANE ANTERIOR POSTERIOR TRANSFORMATION PROTEIN 1 HOMOLOG"/>
    <property type="match status" value="1"/>
</dbReference>
<organism evidence="7 8">
    <name type="scientific">Caerostris darwini</name>
    <dbReference type="NCBI Taxonomy" id="1538125"/>
    <lineage>
        <taxon>Eukaryota</taxon>
        <taxon>Metazoa</taxon>
        <taxon>Ecdysozoa</taxon>
        <taxon>Arthropoda</taxon>
        <taxon>Chelicerata</taxon>
        <taxon>Arachnida</taxon>
        <taxon>Araneae</taxon>
        <taxon>Araneomorphae</taxon>
        <taxon>Entelegynae</taxon>
        <taxon>Araneoidea</taxon>
        <taxon>Araneidae</taxon>
        <taxon>Caerostris</taxon>
    </lineage>
</organism>
<dbReference type="GO" id="GO:0036064">
    <property type="term" value="C:ciliary basal body"/>
    <property type="evidence" value="ECO:0007669"/>
    <property type="project" value="TreeGrafter"/>
</dbReference>
<feature type="transmembrane region" description="Helical" evidence="6">
    <location>
        <begin position="409"/>
        <end position="427"/>
    </location>
</feature>
<accession>A0AAV4UCS4</accession>
<dbReference type="GO" id="GO:0045724">
    <property type="term" value="P:positive regulation of cilium assembly"/>
    <property type="evidence" value="ECO:0007669"/>
    <property type="project" value="TreeGrafter"/>
</dbReference>
<reference evidence="7 8" key="1">
    <citation type="submission" date="2021-06" db="EMBL/GenBank/DDBJ databases">
        <title>Caerostris darwini draft genome.</title>
        <authorList>
            <person name="Kono N."/>
            <person name="Arakawa K."/>
        </authorList>
    </citation>
    <scope>NUCLEOTIDE SEQUENCE [LARGE SCALE GENOMIC DNA]</scope>
</reference>
<feature type="transmembrane region" description="Helical" evidence="6">
    <location>
        <begin position="178"/>
        <end position="197"/>
    </location>
</feature>
<feature type="transmembrane region" description="Helical" evidence="6">
    <location>
        <begin position="508"/>
        <end position="527"/>
    </location>
</feature>
<name>A0AAV4UCS4_9ARAC</name>
<evidence type="ECO:0000313" key="7">
    <source>
        <dbReference type="EMBL" id="GIY55593.1"/>
    </source>
</evidence>
<dbReference type="Pfam" id="PF05346">
    <property type="entry name" value="DUF747"/>
    <property type="match status" value="1"/>
</dbReference>
<dbReference type="InterPro" id="IPR008010">
    <property type="entry name" value="Tatp1"/>
</dbReference>
<feature type="transmembrane region" description="Helical" evidence="6">
    <location>
        <begin position="386"/>
        <end position="403"/>
    </location>
</feature>
<proteinExistence type="inferred from homology"/>
<feature type="transmembrane region" description="Helical" evidence="6">
    <location>
        <begin position="313"/>
        <end position="336"/>
    </location>
</feature>
<evidence type="ECO:0000256" key="1">
    <source>
        <dbReference type="ARBA" id="ARBA00004141"/>
    </source>
</evidence>
<comment type="similarity">
    <text evidence="2">Belongs to the TAPT1 family.</text>
</comment>
<feature type="transmembrane region" description="Helical" evidence="6">
    <location>
        <begin position="203"/>
        <end position="225"/>
    </location>
</feature>
<feature type="transmembrane region" description="Helical" evidence="6">
    <location>
        <begin position="237"/>
        <end position="254"/>
    </location>
</feature>
<feature type="transmembrane region" description="Helical" evidence="6">
    <location>
        <begin position="348"/>
        <end position="365"/>
    </location>
</feature>
<keyword evidence="8" id="KW-1185">Reference proteome</keyword>
<evidence type="ECO:0000256" key="3">
    <source>
        <dbReference type="ARBA" id="ARBA00022692"/>
    </source>
</evidence>
<evidence type="ECO:0000256" key="4">
    <source>
        <dbReference type="ARBA" id="ARBA00022989"/>
    </source>
</evidence>
<keyword evidence="4 6" id="KW-1133">Transmembrane helix</keyword>
<gene>
    <name evidence="7" type="primary">CG7218</name>
    <name evidence="7" type="ORF">CDAR_409261</name>
</gene>
<dbReference type="EMBL" id="BPLQ01011097">
    <property type="protein sequence ID" value="GIY55593.1"/>
    <property type="molecule type" value="Genomic_DNA"/>
</dbReference>